<name>A0A6P8MS44_9HYME</name>
<keyword evidence="1" id="KW-0863">Zinc-finger</keyword>
<dbReference type="SUPFAM" id="SSF56219">
    <property type="entry name" value="DNase I-like"/>
    <property type="match status" value="1"/>
</dbReference>
<evidence type="ECO:0000259" key="2">
    <source>
        <dbReference type="PROSITE" id="PS50158"/>
    </source>
</evidence>
<dbReference type="PROSITE" id="PS50158">
    <property type="entry name" value="ZF_CCHC"/>
    <property type="match status" value="1"/>
</dbReference>
<dbReference type="InterPro" id="IPR036691">
    <property type="entry name" value="Endo/exonu/phosph_ase_sf"/>
</dbReference>
<evidence type="ECO:0000313" key="4">
    <source>
        <dbReference type="RefSeq" id="XP_033305262.1"/>
    </source>
</evidence>
<dbReference type="Proteomes" id="UP000515164">
    <property type="component" value="Unplaced"/>
</dbReference>
<dbReference type="SMART" id="SM00343">
    <property type="entry name" value="ZnF_C2HC"/>
    <property type="match status" value="2"/>
</dbReference>
<protein>
    <submittedName>
        <fullName evidence="4">Uncharacterized protein LOC117208310</fullName>
    </submittedName>
</protein>
<dbReference type="GO" id="GO:0003824">
    <property type="term" value="F:catalytic activity"/>
    <property type="evidence" value="ECO:0007669"/>
    <property type="project" value="InterPro"/>
</dbReference>
<proteinExistence type="predicted"/>
<dbReference type="Pfam" id="PF14529">
    <property type="entry name" value="Exo_endo_phos_2"/>
    <property type="match status" value="1"/>
</dbReference>
<keyword evidence="1" id="KW-0479">Metal-binding</keyword>
<dbReference type="GO" id="GO:0008270">
    <property type="term" value="F:zinc ion binding"/>
    <property type="evidence" value="ECO:0007669"/>
    <property type="project" value="UniProtKB-KW"/>
</dbReference>
<dbReference type="GeneID" id="117208310"/>
<dbReference type="AlphaFoldDB" id="A0A6P8MS44"/>
<feature type="domain" description="CCHC-type" evidence="2">
    <location>
        <begin position="137"/>
        <end position="151"/>
    </location>
</feature>
<accession>A0A6P8MS44</accession>
<dbReference type="InterPro" id="IPR005135">
    <property type="entry name" value="Endo/exonuclease/phosphatase"/>
</dbReference>
<evidence type="ECO:0000256" key="1">
    <source>
        <dbReference type="PROSITE-ProRule" id="PRU00047"/>
    </source>
</evidence>
<gene>
    <name evidence="4" type="primary">LOC117208310</name>
</gene>
<evidence type="ECO:0000313" key="3">
    <source>
        <dbReference type="Proteomes" id="UP000515164"/>
    </source>
</evidence>
<organism evidence="3 4">
    <name type="scientific">Bombus bifarius</name>
    <dbReference type="NCBI Taxonomy" id="103933"/>
    <lineage>
        <taxon>Eukaryota</taxon>
        <taxon>Metazoa</taxon>
        <taxon>Ecdysozoa</taxon>
        <taxon>Arthropoda</taxon>
        <taxon>Hexapoda</taxon>
        <taxon>Insecta</taxon>
        <taxon>Pterygota</taxon>
        <taxon>Neoptera</taxon>
        <taxon>Endopterygota</taxon>
        <taxon>Hymenoptera</taxon>
        <taxon>Apocrita</taxon>
        <taxon>Aculeata</taxon>
        <taxon>Apoidea</taxon>
        <taxon>Anthophila</taxon>
        <taxon>Apidae</taxon>
        <taxon>Bombus</taxon>
        <taxon>Pyrobombus</taxon>
    </lineage>
</organism>
<dbReference type="Gene3D" id="3.60.10.10">
    <property type="entry name" value="Endonuclease/exonuclease/phosphatase"/>
    <property type="match status" value="1"/>
</dbReference>
<keyword evidence="1" id="KW-0862">Zinc</keyword>
<dbReference type="InterPro" id="IPR036875">
    <property type="entry name" value="Znf_CCHC_sf"/>
</dbReference>
<sequence length="491" mass="54984">MAARNTLEGATGVRRTRAGHILIEFDRTVSVHEAAMRLRAALSDSTEVAAVVNTATLQIRNVDPLTSKEEQVEEMRAQWGIKDSVSVEVKSLKMAPWGTQVAVVVLPANGVPSEDRDRRLRTGLTIASVRLLTGAQRCYKCHMLGHVAAKCTMVCPGRELCRRCGSTECTMKDCDREPRCAMCSGQGGISAKYITGSLAQDLMMQYACESRVGIVVISEPYRQLPYWFNDEFTTCLTVRFDAFWGELDGVLKEGRRSASALMVAGDFNANSSVWGGIRTERRGTCLLNVITKRGLVPIRTTGSYSFLRNGRTSFPDVLCIDRRMRLSWRRSAVLDWYSDSNHFYILHVFTSSVKRAAGGAFVYSMKQIDADSFLSKFDAVYAGHVLKIDESTCGERPQNSLERTCAETLRKTLPSRARRQANYWWNSELATLRSAMCRSRRRAQLAVAARREDAEFLVAEFKAARRSLERAIERSKEECGKGFRATLDQDP</sequence>
<dbReference type="GO" id="GO:0003676">
    <property type="term" value="F:nucleic acid binding"/>
    <property type="evidence" value="ECO:0007669"/>
    <property type="project" value="InterPro"/>
</dbReference>
<keyword evidence="3" id="KW-1185">Reference proteome</keyword>
<dbReference type="InterPro" id="IPR001878">
    <property type="entry name" value="Znf_CCHC"/>
</dbReference>
<dbReference type="KEGG" id="bbif:117208310"/>
<reference evidence="4" key="1">
    <citation type="submission" date="2025-08" db="UniProtKB">
        <authorList>
            <consortium name="RefSeq"/>
        </authorList>
    </citation>
    <scope>IDENTIFICATION</scope>
    <source>
        <tissue evidence="4">Muscle</tissue>
    </source>
</reference>
<dbReference type="RefSeq" id="XP_033305262.1">
    <property type="nucleotide sequence ID" value="XM_033449371.1"/>
</dbReference>
<dbReference type="SUPFAM" id="SSF57756">
    <property type="entry name" value="Retrovirus zinc finger-like domains"/>
    <property type="match status" value="1"/>
</dbReference>